<sequence length="524" mass="59741">MRRDTLNMELPSYPRGWISSTTFTHQLLPAFAALIIAYYVGRTIYNLKFHPLSKYPGPKLAAITDLWWAYASTSGKYPWIIEDVLKQYGDVVRIAPNELVFLTPQAAKDIYLAQEKNLELFVQVGYDALDTGDGGISGETNPVRHREIAKKLAPAFSTRNFKVKEGVIQKHINLFIEKMKDIGATGQGAELRCWSDWLALDLSADMTYGRETGQMRDMKDSILLSSTLKLNLFLTLSQVTRKFRLLSPLMYLTIPPSVWFVMPKLISMNSEDVKERIERRGRMEHLDYFEQLVPADKPVPEDKKQIYHLENVAGQLLIASWQPLANQFYSLIFFLLREPEAYAALVEEIRTVFADCDAINTESIGNLKYLNACTQESLRLHQDTVDGLPRVSPGALVDGTYIPQGVTCQISYFAAARSPRFFTDPLKFRPERWLPPDHSRFDLRYKNDNLKASKPFSQGLRGCPGGAIASAVIRLFAAKILWQFDLEAAPGQDGLSFDRDFKFLTFWERPPFWVRFKPARGANR</sequence>
<gene>
    <name evidence="1" type="ORF">F4821DRAFT_56899</name>
</gene>
<proteinExistence type="predicted"/>
<organism evidence="1 2">
    <name type="scientific">Hypoxylon rubiginosum</name>
    <dbReference type="NCBI Taxonomy" id="110542"/>
    <lineage>
        <taxon>Eukaryota</taxon>
        <taxon>Fungi</taxon>
        <taxon>Dikarya</taxon>
        <taxon>Ascomycota</taxon>
        <taxon>Pezizomycotina</taxon>
        <taxon>Sordariomycetes</taxon>
        <taxon>Xylariomycetidae</taxon>
        <taxon>Xylariales</taxon>
        <taxon>Hypoxylaceae</taxon>
        <taxon>Hypoxylon</taxon>
    </lineage>
</organism>
<protein>
    <submittedName>
        <fullName evidence="1">Cytochrome P450</fullName>
    </submittedName>
</protein>
<reference evidence="1 2" key="1">
    <citation type="journal article" date="2022" name="New Phytol.">
        <title>Ecological generalism drives hyperdiversity of secondary metabolite gene clusters in xylarialean endophytes.</title>
        <authorList>
            <person name="Franco M.E.E."/>
            <person name="Wisecaver J.H."/>
            <person name="Arnold A.E."/>
            <person name="Ju Y.M."/>
            <person name="Slot J.C."/>
            <person name="Ahrendt S."/>
            <person name="Moore L.P."/>
            <person name="Eastman K.E."/>
            <person name="Scott K."/>
            <person name="Konkel Z."/>
            <person name="Mondo S.J."/>
            <person name="Kuo A."/>
            <person name="Hayes R.D."/>
            <person name="Haridas S."/>
            <person name="Andreopoulos B."/>
            <person name="Riley R."/>
            <person name="LaButti K."/>
            <person name="Pangilinan J."/>
            <person name="Lipzen A."/>
            <person name="Amirebrahimi M."/>
            <person name="Yan J."/>
            <person name="Adam C."/>
            <person name="Keymanesh K."/>
            <person name="Ng V."/>
            <person name="Louie K."/>
            <person name="Northen T."/>
            <person name="Drula E."/>
            <person name="Henrissat B."/>
            <person name="Hsieh H.M."/>
            <person name="Youens-Clark K."/>
            <person name="Lutzoni F."/>
            <person name="Miadlikowska J."/>
            <person name="Eastwood D.C."/>
            <person name="Hamelin R.C."/>
            <person name="Grigoriev I.V."/>
            <person name="U'Ren J.M."/>
        </authorList>
    </citation>
    <scope>NUCLEOTIDE SEQUENCE [LARGE SCALE GENOMIC DNA]</scope>
    <source>
        <strain evidence="1 2">ER1909</strain>
    </source>
</reference>
<keyword evidence="2" id="KW-1185">Reference proteome</keyword>
<accession>A0ACC0D9Q1</accession>
<comment type="caution">
    <text evidence="1">The sequence shown here is derived from an EMBL/GenBank/DDBJ whole genome shotgun (WGS) entry which is preliminary data.</text>
</comment>
<dbReference type="Proteomes" id="UP001497680">
    <property type="component" value="Unassembled WGS sequence"/>
</dbReference>
<name>A0ACC0D9Q1_9PEZI</name>
<dbReference type="EMBL" id="MU394295">
    <property type="protein sequence ID" value="KAI6089492.1"/>
    <property type="molecule type" value="Genomic_DNA"/>
</dbReference>
<evidence type="ECO:0000313" key="2">
    <source>
        <dbReference type="Proteomes" id="UP001497680"/>
    </source>
</evidence>
<evidence type="ECO:0000313" key="1">
    <source>
        <dbReference type="EMBL" id="KAI6089492.1"/>
    </source>
</evidence>